<keyword evidence="2" id="KW-1185">Reference proteome</keyword>
<dbReference type="GeneID" id="80398334"/>
<accession>A0A8S5L0Q3</accession>
<dbReference type="EMBL" id="BK013692">
    <property type="protein sequence ID" value="DAD51012.1"/>
    <property type="molecule type" value="Genomic_RNA"/>
</dbReference>
<reference evidence="1" key="1">
    <citation type="submission" date="2020-09" db="EMBL/GenBank/DDBJ databases">
        <title>Leviviricetes taxonomy.</title>
        <authorList>
            <person name="Stockdale S.R."/>
            <person name="Callanan J."/>
            <person name="Adriaenssens E.M."/>
            <person name="Kuhn J.H."/>
            <person name="Rumnieks J."/>
            <person name="Shkoporov A."/>
            <person name="Draper L.A."/>
            <person name="Ross P."/>
            <person name="Hill C."/>
        </authorList>
    </citation>
    <scope>NUCLEOTIDE SEQUENCE</scope>
</reference>
<proteinExistence type="predicted"/>
<name>A0A8S5L0Q3_9VIRU</name>
<organism evidence="1 2">
    <name type="scientific">ssRNA phage SRR6960549_3</name>
    <dbReference type="NCBI Taxonomy" id="2786540"/>
    <lineage>
        <taxon>Viruses</taxon>
        <taxon>Riboviria</taxon>
        <taxon>Orthornavirae</taxon>
        <taxon>Lenarviricota</taxon>
        <taxon>Leviviricetes</taxon>
        <taxon>Norzivirales</taxon>
        <taxon>Fiersviridae</taxon>
        <taxon>Gahlovirus</taxon>
        <taxon>Gahlovirus lutihabitans</taxon>
    </lineage>
</organism>
<feature type="non-terminal residue" evidence="1">
    <location>
        <position position="1"/>
    </location>
</feature>
<dbReference type="KEGG" id="vg:80398334"/>
<gene>
    <name evidence="1" type="primary">SRR6960549_3_1</name>
</gene>
<dbReference type="Proteomes" id="UP000681248">
    <property type="component" value="Segment"/>
</dbReference>
<sequence>QCASNEITHSRTTGHNIGKLRYYRVKGYVFHIDKYRYISMYELRVDKPQPRLASANRVRYLVTTLVQS</sequence>
<evidence type="ECO:0000313" key="1">
    <source>
        <dbReference type="EMBL" id="DAD51012.1"/>
    </source>
</evidence>
<evidence type="ECO:0000313" key="2">
    <source>
        <dbReference type="Proteomes" id="UP000681248"/>
    </source>
</evidence>
<protein>
    <submittedName>
        <fullName evidence="1">Uncharacterized protein</fullName>
    </submittedName>
</protein>
<dbReference type="RefSeq" id="YP_010769343.1">
    <property type="nucleotide sequence ID" value="NC_073946.1"/>
</dbReference>